<proteinExistence type="predicted"/>
<feature type="compositionally biased region" description="Low complexity" evidence="1">
    <location>
        <begin position="70"/>
        <end position="82"/>
    </location>
</feature>
<sequence length="200" mass="20724">MSAPQWPGPDDRPGTASRSTIEQYAPPRRRGGWVMAVIVVLVVAALAVAAWRVSRDPQTATGGVSPSAVPTSSRATPAPIAPTATSAASSIPFVTSTGSAKGRWTIKNVSWSSTGVTLTMTLQVTAGTLSSYSFYLMENGSTEVHSPESKGWSDDIANGTIRAGETVSGRVFIPCPKVDSTVMLVRGAGFDPVTALTISA</sequence>
<keyword evidence="2" id="KW-0472">Membrane</keyword>
<protein>
    <submittedName>
        <fullName evidence="3">Glucoamylase</fullName>
    </submittedName>
</protein>
<evidence type="ECO:0000313" key="3">
    <source>
        <dbReference type="EMBL" id="AZZ39710.1"/>
    </source>
</evidence>
<dbReference type="KEGG" id="aji:C0Z10_08025"/>
<gene>
    <name evidence="3" type="ORF">C0Z10_08025</name>
</gene>
<dbReference type="RefSeq" id="WP_097799035.1">
    <property type="nucleotide sequence ID" value="NZ_CP025570.1"/>
</dbReference>
<dbReference type="Proteomes" id="UP000285875">
    <property type="component" value="Chromosome"/>
</dbReference>
<feature type="region of interest" description="Disordered" evidence="1">
    <location>
        <begin position="1"/>
        <end position="23"/>
    </location>
</feature>
<evidence type="ECO:0000256" key="2">
    <source>
        <dbReference type="SAM" id="Phobius"/>
    </source>
</evidence>
<reference evidence="4" key="1">
    <citation type="submission" date="2017-12" db="EMBL/GenBank/DDBJ databases">
        <title>Whole genome sequencing of Acidipropionibacterium jensenii strains JS279 and JS280.</title>
        <authorList>
            <person name="Deptula P."/>
            <person name="Laine P."/>
            <person name="Smolander O.-P."/>
            <person name="Paulin L."/>
            <person name="Auvinen P."/>
            <person name="Varmanen P."/>
        </authorList>
    </citation>
    <scope>NUCLEOTIDE SEQUENCE [LARGE SCALE GENOMIC DNA]</scope>
    <source>
        <strain evidence="4">JS280</strain>
    </source>
</reference>
<dbReference type="EMBL" id="CP025570">
    <property type="protein sequence ID" value="AZZ39710.1"/>
    <property type="molecule type" value="Genomic_DNA"/>
</dbReference>
<keyword evidence="2" id="KW-0812">Transmembrane</keyword>
<keyword evidence="2" id="KW-1133">Transmembrane helix</keyword>
<name>A0A3Q9UKR7_9ACTN</name>
<feature type="transmembrane region" description="Helical" evidence="2">
    <location>
        <begin position="32"/>
        <end position="51"/>
    </location>
</feature>
<feature type="region of interest" description="Disordered" evidence="1">
    <location>
        <begin position="57"/>
        <end position="82"/>
    </location>
</feature>
<accession>A0A3Q9UKR7</accession>
<organism evidence="3 4">
    <name type="scientific">Acidipropionibacterium jensenii</name>
    <dbReference type="NCBI Taxonomy" id="1749"/>
    <lineage>
        <taxon>Bacteria</taxon>
        <taxon>Bacillati</taxon>
        <taxon>Actinomycetota</taxon>
        <taxon>Actinomycetes</taxon>
        <taxon>Propionibacteriales</taxon>
        <taxon>Propionibacteriaceae</taxon>
        <taxon>Acidipropionibacterium</taxon>
    </lineage>
</organism>
<dbReference type="AlphaFoldDB" id="A0A3Q9UKR7"/>
<evidence type="ECO:0000256" key="1">
    <source>
        <dbReference type="SAM" id="MobiDB-lite"/>
    </source>
</evidence>
<evidence type="ECO:0000313" key="4">
    <source>
        <dbReference type="Proteomes" id="UP000285875"/>
    </source>
</evidence>